<evidence type="ECO:0000313" key="4">
    <source>
        <dbReference type="EMBL" id="KAL0470146.1"/>
    </source>
</evidence>
<evidence type="ECO:0000256" key="2">
    <source>
        <dbReference type="SAM" id="MobiDB-lite"/>
    </source>
</evidence>
<dbReference type="EMBL" id="JAVLET010000004">
    <property type="protein sequence ID" value="KAL0470146.1"/>
    <property type="molecule type" value="Genomic_DNA"/>
</dbReference>
<feature type="domain" description="HTH psq-type" evidence="3">
    <location>
        <begin position="4"/>
        <end position="56"/>
    </location>
</feature>
<feature type="compositionally biased region" description="Basic and acidic residues" evidence="2">
    <location>
        <begin position="142"/>
        <end position="173"/>
    </location>
</feature>
<feature type="compositionally biased region" description="Acidic residues" evidence="2">
    <location>
        <begin position="340"/>
        <end position="355"/>
    </location>
</feature>
<feature type="compositionally biased region" description="Basic and acidic residues" evidence="2">
    <location>
        <begin position="58"/>
        <end position="68"/>
    </location>
</feature>
<protein>
    <recommendedName>
        <fullName evidence="3">HTH psq-type domain-containing protein</fullName>
    </recommendedName>
</protein>
<feature type="region of interest" description="Disordered" evidence="2">
    <location>
        <begin position="237"/>
        <end position="378"/>
    </location>
</feature>
<dbReference type="InterPro" id="IPR007889">
    <property type="entry name" value="HTH_Psq"/>
</dbReference>
<organism evidence="4 5">
    <name type="scientific">Neurospora intermedia</name>
    <dbReference type="NCBI Taxonomy" id="5142"/>
    <lineage>
        <taxon>Eukaryota</taxon>
        <taxon>Fungi</taxon>
        <taxon>Dikarya</taxon>
        <taxon>Ascomycota</taxon>
        <taxon>Pezizomycotina</taxon>
        <taxon>Sordariomycetes</taxon>
        <taxon>Sordariomycetidae</taxon>
        <taxon>Sordariales</taxon>
        <taxon>Sordariaceae</taxon>
        <taxon>Neurospora</taxon>
    </lineage>
</organism>
<feature type="compositionally biased region" description="Acidic residues" evidence="2">
    <location>
        <begin position="313"/>
        <end position="331"/>
    </location>
</feature>
<comment type="caution">
    <text evidence="4">The sequence shown here is derived from an EMBL/GenBank/DDBJ whole genome shotgun (WGS) entry which is preliminary data.</text>
</comment>
<feature type="compositionally biased region" description="Acidic residues" evidence="2">
    <location>
        <begin position="287"/>
        <end position="304"/>
    </location>
</feature>
<dbReference type="SUPFAM" id="SSF46689">
    <property type="entry name" value="Homeodomain-like"/>
    <property type="match status" value="1"/>
</dbReference>
<name>A0ABR3DBT9_NEUIN</name>
<keyword evidence="1" id="KW-0238">DNA-binding</keyword>
<evidence type="ECO:0000259" key="3">
    <source>
        <dbReference type="PROSITE" id="PS50960"/>
    </source>
</evidence>
<proteinExistence type="predicted"/>
<gene>
    <name evidence="4" type="ORF">QR685DRAFT_441623</name>
</gene>
<dbReference type="Pfam" id="PF05225">
    <property type="entry name" value="HTH_psq"/>
    <property type="match status" value="1"/>
</dbReference>
<comment type="subcellular location">
    <subcellularLocation>
        <location evidence="1">Nucleus</location>
    </subcellularLocation>
</comment>
<feature type="compositionally biased region" description="Polar residues" evidence="2">
    <location>
        <begin position="356"/>
        <end position="378"/>
    </location>
</feature>
<sequence>MPGPRSTSHIKQYTPTQFSAAIAAVSSGSLSIRKAAQAHSIPFSTLQRHFQGTPQAKRSYEASSREMQKLTPEQEENIAMWVLAQENLGLPVKMEDIRRFADRVLEVGLKEAGAQGQGMGQIQKRGAAGGVSGRRKTVAGKGGKDGKEGKDGKDGKEGEGQAEEGKEGEEERSTTTPTVTVGKHWGPKFMQRHPQLKAAREARRKELKKGLRGKQAAAITTTTTAAAAAVVNTPTPAAAATNGHQLGLPQTPTPAAVSGAGQRQRNAPQKKKDNSQLQQLQQQQQQQDDDVDPELMDQDQDQDQDQTVIMEDANQDDEDEDMEDSNDEDQNDTTVHVKDELEEEEEEYYEEDEQTPDQQLLMDSQRYSARFATNNGGH</sequence>
<evidence type="ECO:0000256" key="1">
    <source>
        <dbReference type="PROSITE-ProRule" id="PRU00320"/>
    </source>
</evidence>
<dbReference type="PROSITE" id="PS50960">
    <property type="entry name" value="HTH_PSQ"/>
    <property type="match status" value="1"/>
</dbReference>
<feature type="compositionally biased region" description="Low complexity" evidence="2">
    <location>
        <begin position="276"/>
        <end position="286"/>
    </location>
</feature>
<keyword evidence="5" id="KW-1185">Reference proteome</keyword>
<feature type="region of interest" description="Disordered" evidence="2">
    <location>
        <begin position="49"/>
        <end position="71"/>
    </location>
</feature>
<accession>A0ABR3DBT9</accession>
<reference evidence="4 5" key="1">
    <citation type="submission" date="2023-09" db="EMBL/GenBank/DDBJ databases">
        <title>Multi-omics analysis of a traditional fermented food reveals byproduct-associated fungal strains for waste-to-food upcycling.</title>
        <authorList>
            <consortium name="Lawrence Berkeley National Laboratory"/>
            <person name="Rekdal V.M."/>
            <person name="Villalobos-Escobedo J.M."/>
            <person name="Rodriguez-Valeron N."/>
            <person name="Garcia M.O."/>
            <person name="Vasquez D.P."/>
            <person name="Damayanti I."/>
            <person name="Sorensen P.M."/>
            <person name="Baidoo E.E."/>
            <person name="De Carvalho A.C."/>
            <person name="Riley R."/>
            <person name="Lipzen A."/>
            <person name="He G."/>
            <person name="Yan M."/>
            <person name="Haridas S."/>
            <person name="Daum C."/>
            <person name="Yoshinaga Y."/>
            <person name="Ng V."/>
            <person name="Grigoriev I.V."/>
            <person name="Munk R."/>
            <person name="Nuraida L."/>
            <person name="Wijaya C.H."/>
            <person name="Morales P.-C."/>
            <person name="Keasling J.D."/>
        </authorList>
    </citation>
    <scope>NUCLEOTIDE SEQUENCE [LARGE SCALE GENOMIC DNA]</scope>
    <source>
        <strain evidence="4 5">FGSC 2613</strain>
    </source>
</reference>
<dbReference type="Gene3D" id="1.10.10.60">
    <property type="entry name" value="Homeodomain-like"/>
    <property type="match status" value="1"/>
</dbReference>
<keyword evidence="1" id="KW-0539">Nucleus</keyword>
<dbReference type="Proteomes" id="UP001451303">
    <property type="component" value="Unassembled WGS sequence"/>
</dbReference>
<evidence type="ECO:0000313" key="5">
    <source>
        <dbReference type="Proteomes" id="UP001451303"/>
    </source>
</evidence>
<feature type="DNA-binding region" description="H-T-H motif" evidence="1">
    <location>
        <begin position="32"/>
        <end position="52"/>
    </location>
</feature>
<feature type="region of interest" description="Disordered" evidence="2">
    <location>
        <begin position="113"/>
        <end position="217"/>
    </location>
</feature>
<dbReference type="InterPro" id="IPR009057">
    <property type="entry name" value="Homeodomain-like_sf"/>
</dbReference>